<evidence type="ECO:0000256" key="1">
    <source>
        <dbReference type="SAM" id="MobiDB-lite"/>
    </source>
</evidence>
<evidence type="ECO:0000313" key="4">
    <source>
        <dbReference type="Proteomes" id="UP000516072"/>
    </source>
</evidence>
<feature type="domain" description="L-lysine epsilon oxidase C-terminal" evidence="2">
    <location>
        <begin position="145"/>
        <end position="294"/>
    </location>
</feature>
<dbReference type="RefSeq" id="WP_232086020.1">
    <property type="nucleotide sequence ID" value="NZ_LR778175.1"/>
</dbReference>
<dbReference type="NCBIfam" id="NF038172">
    <property type="entry name" value="Lys_ox_CTQ_LodA"/>
    <property type="match status" value="1"/>
</dbReference>
<feature type="compositionally biased region" description="Basic and acidic residues" evidence="1">
    <location>
        <begin position="246"/>
        <end position="264"/>
    </location>
</feature>
<dbReference type="AlphaFoldDB" id="A0A7G1Q7N6"/>
<keyword evidence="3" id="KW-0560">Oxidoreductase</keyword>
<feature type="region of interest" description="Disordered" evidence="1">
    <location>
        <begin position="238"/>
        <end position="264"/>
    </location>
</feature>
<keyword evidence="4" id="KW-1185">Reference proteome</keyword>
<dbReference type="GO" id="GO:0033736">
    <property type="term" value="F:L-lysine 6-oxidase activity"/>
    <property type="evidence" value="ECO:0007669"/>
    <property type="project" value="UniProtKB-EC"/>
</dbReference>
<evidence type="ECO:0000259" key="2">
    <source>
        <dbReference type="Pfam" id="PF18417"/>
    </source>
</evidence>
<sequence>MVELTDGTSINLSSWVACCSPNFAPEIVNISTLDDTMFDVGVRYFNLVPDIYRDKTGWNTDFIANYQRDILPIIQRISRYQWVSNVQSMSSFCSYIFDFSDPSPENAVNRQQYFSYFRKPTIYTSNGIKGESNTLFSEDHVPIMPLNSGSNSVNNVNVEKFLTLNETQYFLLSQWAAGKFINNPHYKPYPHCLDTKAAMGNCVGLPLSPGIEVTWSVLNPAIYASPYHIAQFGSEEDYQMSGLSPSRDETEDRKKEKDRGCEPGDLTKRMAIPWQADFFNCTVQYVNFTDPSRNKDEGMPVPPTYYAYWWPPQAPWDVLTGDLTAEEQKLAGTPAGIQVNYLRGINSYIQMVREWSSLGFVRNQNSTPTSDQFPYFTETERLHDKFEFYEMPISCASHNPDDAETTIPIWYLKPEQKVSQKYTESLRIRVEEEMFKEITIAESQRQGTPRSGRKARF</sequence>
<dbReference type="KEGG" id="ntg:NSCAC_0191"/>
<proteinExistence type="predicted"/>
<organism evidence="3 4">
    <name type="scientific">Candidatus Nitrosacidococcus tergens</name>
    <dbReference type="NCBI Taxonomy" id="553981"/>
    <lineage>
        <taxon>Bacteria</taxon>
        <taxon>Pseudomonadati</taxon>
        <taxon>Pseudomonadota</taxon>
        <taxon>Gammaproteobacteria</taxon>
        <taxon>Chromatiales</taxon>
        <taxon>Chromatiaceae</taxon>
        <taxon>Candidatus Nitrosacidococcus</taxon>
    </lineage>
</organism>
<protein>
    <submittedName>
        <fullName evidence="3">L-lysine 6-oxidase</fullName>
        <ecNumber evidence="3">1.4.3.20</ecNumber>
    </submittedName>
</protein>
<dbReference type="EC" id="1.4.3.20" evidence="3"/>
<dbReference type="Proteomes" id="UP000516072">
    <property type="component" value="Chromosome"/>
</dbReference>
<accession>A0A7G1Q7N6</accession>
<dbReference type="InterPro" id="IPR041173">
    <property type="entry name" value="LodA_C"/>
</dbReference>
<dbReference type="Pfam" id="PF18417">
    <property type="entry name" value="LodA_C"/>
    <property type="match status" value="1"/>
</dbReference>
<evidence type="ECO:0000313" key="3">
    <source>
        <dbReference type="EMBL" id="CAB1274481.1"/>
    </source>
</evidence>
<name>A0A7G1Q7N6_9GAMM</name>
<dbReference type="EMBL" id="LR778175">
    <property type="protein sequence ID" value="CAB1274481.1"/>
    <property type="molecule type" value="Genomic_DNA"/>
</dbReference>
<reference evidence="3 4" key="1">
    <citation type="submission" date="2020-03" db="EMBL/GenBank/DDBJ databases">
        <authorList>
            <person name="Picone N."/>
        </authorList>
    </citation>
    <scope>NUCLEOTIDE SEQUENCE [LARGE SCALE GENOMIC DNA]</scope>
    <source>
        <strain evidence="3">NSCAC1</strain>
    </source>
</reference>
<gene>
    <name evidence="3" type="ORF">NSCAC_0191</name>
</gene>